<dbReference type="Proteomes" id="UP000199474">
    <property type="component" value="Unassembled WGS sequence"/>
</dbReference>
<keyword evidence="3" id="KW-0309">Germination</keyword>
<dbReference type="PANTHER" id="PTHR35789:SF1">
    <property type="entry name" value="SPORE GERMINATION PROTEIN B3"/>
    <property type="match status" value="1"/>
</dbReference>
<evidence type="ECO:0000256" key="6">
    <source>
        <dbReference type="ARBA" id="ARBA00023139"/>
    </source>
</evidence>
<dbReference type="InterPro" id="IPR038501">
    <property type="entry name" value="Spore_GerAC_C_sf"/>
</dbReference>
<gene>
    <name evidence="10" type="ORF">SAMN05216238_11826</name>
</gene>
<evidence type="ECO:0000256" key="5">
    <source>
        <dbReference type="ARBA" id="ARBA00023136"/>
    </source>
</evidence>
<dbReference type="GO" id="GO:0016020">
    <property type="term" value="C:membrane"/>
    <property type="evidence" value="ECO:0007669"/>
    <property type="project" value="UniProtKB-SubCell"/>
</dbReference>
<dbReference type="GO" id="GO:0009847">
    <property type="term" value="P:spore germination"/>
    <property type="evidence" value="ECO:0007669"/>
    <property type="project" value="InterPro"/>
</dbReference>
<dbReference type="OrthoDB" id="2370124at2"/>
<reference evidence="11" key="1">
    <citation type="submission" date="2016-10" db="EMBL/GenBank/DDBJ databases">
        <authorList>
            <person name="Varghese N."/>
            <person name="Submissions S."/>
        </authorList>
    </citation>
    <scope>NUCLEOTIDE SEQUENCE [LARGE SCALE GENOMIC DNA]</scope>
    <source>
        <strain evidence="11">DSM 22530</strain>
    </source>
</reference>
<dbReference type="Gene3D" id="3.30.300.210">
    <property type="entry name" value="Nutrient germinant receptor protein C, domain 3"/>
    <property type="match status" value="1"/>
</dbReference>
<dbReference type="PROSITE" id="PS51257">
    <property type="entry name" value="PROKAR_LIPOPROTEIN"/>
    <property type="match status" value="1"/>
</dbReference>
<evidence type="ECO:0000256" key="3">
    <source>
        <dbReference type="ARBA" id="ARBA00022544"/>
    </source>
</evidence>
<dbReference type="InterPro" id="IPR008844">
    <property type="entry name" value="Spore_GerAC-like"/>
</dbReference>
<dbReference type="InterPro" id="IPR057336">
    <property type="entry name" value="GerAC_N"/>
</dbReference>
<evidence type="ECO:0000313" key="10">
    <source>
        <dbReference type="EMBL" id="SFE47967.1"/>
    </source>
</evidence>
<evidence type="ECO:0000259" key="8">
    <source>
        <dbReference type="Pfam" id="PF05504"/>
    </source>
</evidence>
<evidence type="ECO:0000256" key="2">
    <source>
        <dbReference type="ARBA" id="ARBA00007886"/>
    </source>
</evidence>
<feature type="domain" description="Spore germination GerAC-like C-terminal" evidence="8">
    <location>
        <begin position="208"/>
        <end position="377"/>
    </location>
</feature>
<dbReference type="NCBIfam" id="TIGR02887">
    <property type="entry name" value="spore_ger_x_C"/>
    <property type="match status" value="1"/>
</dbReference>
<sequence>MITKRLGQLILLLGCLIFTAGCWDQRLFKEAQLVLSGGTDLTDSGKISMTVSLPYVRKSEQGMGEESVQIISAHGNTPREARMNIDKKIPGNLDASKMKVVVLGKKVTEQKIYPVLDVFYRNPKSNLSALLAVAEGPAKAILSKDSADTPKVSDYLRNLLKSAETSSIIPTQNIQDVFSVMFDPGKDFMLPLLSLGNVDIENSINNIKGLAIFSGEQYTGEYLTPEQGVLFQLMDNNKGRRARLTKKISENRDPEILNYITIDVNTVNSRMDLKVSDNNEITVDLTTDLTVKAIEYPKDQLTNRKEFNKLNESLSKSFTQEADKIIQKLQEANSDALGIGRKIIAFHHDTWEALEWEETYPEITINTKVNVELVQRGIIH</sequence>
<accession>A0A1I2AW64</accession>
<dbReference type="Pfam" id="PF25198">
    <property type="entry name" value="Spore_GerAC_N"/>
    <property type="match status" value="1"/>
</dbReference>
<evidence type="ECO:0000256" key="1">
    <source>
        <dbReference type="ARBA" id="ARBA00004635"/>
    </source>
</evidence>
<dbReference type="EMBL" id="FOMR01000018">
    <property type="protein sequence ID" value="SFE47967.1"/>
    <property type="molecule type" value="Genomic_DNA"/>
</dbReference>
<organism evidence="10 11">
    <name type="scientific">Lentibacillus persicus</name>
    <dbReference type="NCBI Taxonomy" id="640948"/>
    <lineage>
        <taxon>Bacteria</taxon>
        <taxon>Bacillati</taxon>
        <taxon>Bacillota</taxon>
        <taxon>Bacilli</taxon>
        <taxon>Bacillales</taxon>
        <taxon>Bacillaceae</taxon>
        <taxon>Lentibacillus</taxon>
    </lineage>
</organism>
<keyword evidence="7" id="KW-0449">Lipoprotein</keyword>
<dbReference type="RefSeq" id="WP_090087662.1">
    <property type="nucleotide sequence ID" value="NZ_FOMR01000018.1"/>
</dbReference>
<name>A0A1I2AW64_9BACI</name>
<protein>
    <submittedName>
        <fullName evidence="10">Germination protein, Ger(X)C family</fullName>
    </submittedName>
</protein>
<evidence type="ECO:0000259" key="9">
    <source>
        <dbReference type="Pfam" id="PF25198"/>
    </source>
</evidence>
<keyword evidence="4" id="KW-0732">Signal</keyword>
<evidence type="ECO:0000313" key="11">
    <source>
        <dbReference type="Proteomes" id="UP000199474"/>
    </source>
</evidence>
<dbReference type="InterPro" id="IPR046953">
    <property type="entry name" value="Spore_GerAC-like_C"/>
</dbReference>
<dbReference type="Pfam" id="PF05504">
    <property type="entry name" value="Spore_GerAC"/>
    <property type="match status" value="1"/>
</dbReference>
<proteinExistence type="inferred from homology"/>
<comment type="subcellular location">
    <subcellularLocation>
        <location evidence="1">Membrane</location>
        <topology evidence="1">Lipid-anchor</topology>
    </subcellularLocation>
</comment>
<dbReference type="AlphaFoldDB" id="A0A1I2AW64"/>
<feature type="domain" description="Spore germination protein N-terminal" evidence="9">
    <location>
        <begin position="24"/>
        <end position="194"/>
    </location>
</feature>
<keyword evidence="6" id="KW-0564">Palmitate</keyword>
<keyword evidence="5" id="KW-0472">Membrane</keyword>
<evidence type="ECO:0000256" key="7">
    <source>
        <dbReference type="ARBA" id="ARBA00023288"/>
    </source>
</evidence>
<dbReference type="STRING" id="640948.SAMN05216238_11826"/>
<keyword evidence="11" id="KW-1185">Reference proteome</keyword>
<dbReference type="PANTHER" id="PTHR35789">
    <property type="entry name" value="SPORE GERMINATION PROTEIN B3"/>
    <property type="match status" value="1"/>
</dbReference>
<comment type="similarity">
    <text evidence="2">Belongs to the GerABKC lipoprotein family.</text>
</comment>
<evidence type="ECO:0000256" key="4">
    <source>
        <dbReference type="ARBA" id="ARBA00022729"/>
    </source>
</evidence>